<dbReference type="AlphaFoldDB" id="R7RVV0"/>
<evidence type="ECO:0000313" key="2">
    <source>
        <dbReference type="Proteomes" id="UP000053927"/>
    </source>
</evidence>
<organism evidence="1 2">
    <name type="scientific">Stereum hirsutum (strain FP-91666)</name>
    <name type="common">White-rot fungus</name>
    <dbReference type="NCBI Taxonomy" id="721885"/>
    <lineage>
        <taxon>Eukaryota</taxon>
        <taxon>Fungi</taxon>
        <taxon>Dikarya</taxon>
        <taxon>Basidiomycota</taxon>
        <taxon>Agaricomycotina</taxon>
        <taxon>Agaricomycetes</taxon>
        <taxon>Russulales</taxon>
        <taxon>Stereaceae</taxon>
        <taxon>Stereum</taxon>
    </lineage>
</organism>
<protein>
    <submittedName>
        <fullName evidence="1">Uncharacterized protein</fullName>
    </submittedName>
</protein>
<dbReference type="GeneID" id="18795940"/>
<sequence length="698" mass="77627">MPRGWRSSTVIPSGDACNPFHSMPTEKSVWIFKHKIPPEIIGTILNLLRDVSPPHRMTAKDIRELEVQHRNNPGSTNFLKLKLLKASMLHLGWIYATQFDRKWRQVALGHGALWTHIDPDLLGEQWTSEMILRSKGSALSFHHDHMHHRRFHASELPQAHAGDALAVRGIEIVNYVYPFSGNAVSQLLGKPQPALERLTFHAAPTEQMGFTSMPFTDSLLGGHSGSLPSLSSVSLLNTTPPWNSPVFTASSITSLYIGFTPTRTGETRAAVESRASPSVEQLLMTLGSISHSLEQLELANCLSLELPGGATPRNRGDKPKHRVTLHSLQSLKVICSTLNVFFHFESHLTVSNALRVLHIDASSLLPGKPELAYDRVLHLVQELCFPQATSTSPQVESLTQDPHSHTFNELLIRHVIPYEDYNSYKPVRAGPGTLFIRLGSDFFRFQRSVAPSGPTCACHHLPDIRLYLPLGTTSNRCIPPVCTRLLDILPINWAAIARLAVVGEYPFTIDGHERPELAWSVPEADKLLERMHGLTTLACGSEIASTVLDALLKSHRHPRPLPLDENAYGDFDAELTVRSRIRLPRLRDFHLIDPDLSDYSFTLSDLADPEDMAACKLAHPRVCMGFAAGADIPNKLNQVIRERGELHIPIGTVCVVLSGNQYGDRRVTRASNEKRVKKALNFGRVTRVVTKDVETLRS</sequence>
<evidence type="ECO:0000313" key="1">
    <source>
        <dbReference type="EMBL" id="EIM79351.1"/>
    </source>
</evidence>
<dbReference type="RefSeq" id="XP_007311494.1">
    <property type="nucleotide sequence ID" value="XM_007311432.1"/>
</dbReference>
<accession>R7RVV0</accession>
<dbReference type="EMBL" id="JH687405">
    <property type="protein sequence ID" value="EIM79351.1"/>
    <property type="molecule type" value="Genomic_DNA"/>
</dbReference>
<gene>
    <name evidence="1" type="ORF">STEHIDRAFT_116556</name>
</gene>
<dbReference type="KEGG" id="shs:STEHIDRAFT_116556"/>
<reference evidence="2" key="1">
    <citation type="journal article" date="2012" name="Science">
        <title>The Paleozoic origin of enzymatic lignin decomposition reconstructed from 31 fungal genomes.</title>
        <authorList>
            <person name="Floudas D."/>
            <person name="Binder M."/>
            <person name="Riley R."/>
            <person name="Barry K."/>
            <person name="Blanchette R.A."/>
            <person name="Henrissat B."/>
            <person name="Martinez A.T."/>
            <person name="Otillar R."/>
            <person name="Spatafora J.W."/>
            <person name="Yadav J.S."/>
            <person name="Aerts A."/>
            <person name="Benoit I."/>
            <person name="Boyd A."/>
            <person name="Carlson A."/>
            <person name="Copeland A."/>
            <person name="Coutinho P.M."/>
            <person name="de Vries R.P."/>
            <person name="Ferreira P."/>
            <person name="Findley K."/>
            <person name="Foster B."/>
            <person name="Gaskell J."/>
            <person name="Glotzer D."/>
            <person name="Gorecki P."/>
            <person name="Heitman J."/>
            <person name="Hesse C."/>
            <person name="Hori C."/>
            <person name="Igarashi K."/>
            <person name="Jurgens J.A."/>
            <person name="Kallen N."/>
            <person name="Kersten P."/>
            <person name="Kohler A."/>
            <person name="Kuees U."/>
            <person name="Kumar T.K.A."/>
            <person name="Kuo A."/>
            <person name="LaButti K."/>
            <person name="Larrondo L.F."/>
            <person name="Lindquist E."/>
            <person name="Ling A."/>
            <person name="Lombard V."/>
            <person name="Lucas S."/>
            <person name="Lundell T."/>
            <person name="Martin R."/>
            <person name="McLaughlin D.J."/>
            <person name="Morgenstern I."/>
            <person name="Morin E."/>
            <person name="Murat C."/>
            <person name="Nagy L.G."/>
            <person name="Nolan M."/>
            <person name="Ohm R.A."/>
            <person name="Patyshakuliyeva A."/>
            <person name="Rokas A."/>
            <person name="Ruiz-Duenas F.J."/>
            <person name="Sabat G."/>
            <person name="Salamov A."/>
            <person name="Samejima M."/>
            <person name="Schmutz J."/>
            <person name="Slot J.C."/>
            <person name="St John F."/>
            <person name="Stenlid J."/>
            <person name="Sun H."/>
            <person name="Sun S."/>
            <person name="Syed K."/>
            <person name="Tsang A."/>
            <person name="Wiebenga A."/>
            <person name="Young D."/>
            <person name="Pisabarro A."/>
            <person name="Eastwood D.C."/>
            <person name="Martin F."/>
            <person name="Cullen D."/>
            <person name="Grigoriev I.V."/>
            <person name="Hibbett D.S."/>
        </authorList>
    </citation>
    <scope>NUCLEOTIDE SEQUENCE [LARGE SCALE GENOMIC DNA]</scope>
    <source>
        <strain evidence="2">FP-91666</strain>
    </source>
</reference>
<proteinExistence type="predicted"/>
<name>R7RVV0_STEHR</name>
<keyword evidence="2" id="KW-1185">Reference proteome</keyword>
<dbReference type="Proteomes" id="UP000053927">
    <property type="component" value="Unassembled WGS sequence"/>
</dbReference>